<gene>
    <name evidence="1" type="ORF">METZ01_LOCUS127157</name>
</gene>
<protein>
    <recommendedName>
        <fullName evidence="2">Lipoprotein</fullName>
    </recommendedName>
</protein>
<sequence length="82" mass="9278">MVNILFILIILISFGCGEAPAFKSFSSEKGKSKEEFLIDSKKCEKEKDKYSNKIQGREFGFEGQDTGYLGCMKLEGWSKKPI</sequence>
<dbReference type="AlphaFoldDB" id="A0A381YCN3"/>
<evidence type="ECO:0008006" key="2">
    <source>
        <dbReference type="Google" id="ProtNLM"/>
    </source>
</evidence>
<dbReference type="EMBL" id="UINC01017820">
    <property type="protein sequence ID" value="SVA74303.1"/>
    <property type="molecule type" value="Genomic_DNA"/>
</dbReference>
<reference evidence="1" key="1">
    <citation type="submission" date="2018-05" db="EMBL/GenBank/DDBJ databases">
        <authorList>
            <person name="Lanie J.A."/>
            <person name="Ng W.-L."/>
            <person name="Kazmierczak K.M."/>
            <person name="Andrzejewski T.M."/>
            <person name="Davidsen T.M."/>
            <person name="Wayne K.J."/>
            <person name="Tettelin H."/>
            <person name="Glass J.I."/>
            <person name="Rusch D."/>
            <person name="Podicherti R."/>
            <person name="Tsui H.-C.T."/>
            <person name="Winkler M.E."/>
        </authorList>
    </citation>
    <scope>NUCLEOTIDE SEQUENCE</scope>
</reference>
<accession>A0A381YCN3</accession>
<name>A0A381YCN3_9ZZZZ</name>
<proteinExistence type="predicted"/>
<evidence type="ECO:0000313" key="1">
    <source>
        <dbReference type="EMBL" id="SVA74303.1"/>
    </source>
</evidence>
<organism evidence="1">
    <name type="scientific">marine metagenome</name>
    <dbReference type="NCBI Taxonomy" id="408172"/>
    <lineage>
        <taxon>unclassified sequences</taxon>
        <taxon>metagenomes</taxon>
        <taxon>ecological metagenomes</taxon>
    </lineage>
</organism>